<dbReference type="Proteomes" id="UP001151760">
    <property type="component" value="Unassembled WGS sequence"/>
</dbReference>
<accession>A0ABQ5I8D9</accession>
<name>A0ABQ5I8D9_9ASTR</name>
<protein>
    <submittedName>
        <fullName evidence="1">Uncharacterized protein</fullName>
    </submittedName>
</protein>
<comment type="caution">
    <text evidence="1">The sequence shown here is derived from an EMBL/GenBank/DDBJ whole genome shotgun (WGS) entry which is preliminary data.</text>
</comment>
<evidence type="ECO:0000313" key="1">
    <source>
        <dbReference type="EMBL" id="GJT95925.1"/>
    </source>
</evidence>
<dbReference type="EMBL" id="BQNB010020435">
    <property type="protein sequence ID" value="GJT95925.1"/>
    <property type="molecule type" value="Genomic_DNA"/>
</dbReference>
<reference evidence="1" key="2">
    <citation type="submission" date="2022-01" db="EMBL/GenBank/DDBJ databases">
        <authorList>
            <person name="Yamashiro T."/>
            <person name="Shiraishi A."/>
            <person name="Satake H."/>
            <person name="Nakayama K."/>
        </authorList>
    </citation>
    <scope>NUCLEOTIDE SEQUENCE</scope>
</reference>
<keyword evidence="2" id="KW-1185">Reference proteome</keyword>
<sequence length="204" mass="22794">MIILSYAYISRYPPINNQLQTSSNPRTQTTIQNRQVTVQNIQGRQSQGYAGNAGKNQASGVRVFNTVGNAGTNQPRLQATTNFKADHVDAYDSDYDDKATTNAISMANLSPVGSINDDMVEPHYDSNILSEVPHNDTYHESDVLNSDIQELEYIENIIFDNESYDELTSNNNVISYADYMVTIGNDKDNYVPPLVQNNDRIDSL</sequence>
<reference evidence="1" key="1">
    <citation type="journal article" date="2022" name="Int. J. Mol. Sci.">
        <title>Draft Genome of Tanacetum Coccineum: Genomic Comparison of Closely Related Tanacetum-Family Plants.</title>
        <authorList>
            <person name="Yamashiro T."/>
            <person name="Shiraishi A."/>
            <person name="Nakayama K."/>
            <person name="Satake H."/>
        </authorList>
    </citation>
    <scope>NUCLEOTIDE SEQUENCE</scope>
</reference>
<evidence type="ECO:0000313" key="2">
    <source>
        <dbReference type="Proteomes" id="UP001151760"/>
    </source>
</evidence>
<gene>
    <name evidence="1" type="ORF">Tco_1091443</name>
</gene>
<proteinExistence type="predicted"/>
<organism evidence="1 2">
    <name type="scientific">Tanacetum coccineum</name>
    <dbReference type="NCBI Taxonomy" id="301880"/>
    <lineage>
        <taxon>Eukaryota</taxon>
        <taxon>Viridiplantae</taxon>
        <taxon>Streptophyta</taxon>
        <taxon>Embryophyta</taxon>
        <taxon>Tracheophyta</taxon>
        <taxon>Spermatophyta</taxon>
        <taxon>Magnoliopsida</taxon>
        <taxon>eudicotyledons</taxon>
        <taxon>Gunneridae</taxon>
        <taxon>Pentapetalae</taxon>
        <taxon>asterids</taxon>
        <taxon>campanulids</taxon>
        <taxon>Asterales</taxon>
        <taxon>Asteraceae</taxon>
        <taxon>Asteroideae</taxon>
        <taxon>Anthemideae</taxon>
        <taxon>Anthemidinae</taxon>
        <taxon>Tanacetum</taxon>
    </lineage>
</organism>